<keyword evidence="2" id="KW-0732">Signal</keyword>
<sequence length="387" mass="43830">MSFIIGVSSIILSIALQIIFIEAEKNNEFGLIYVLDDELDLELIDSTCMVLKEIKLERMEIPEKELPVMEWINVLSSENGFGVFKVLEHLKHKFLGNHCNIRDDDNMLGSPLQLVEPLQTVISDGVHGAHPDWIVMTLAVELQKHKGDHMTFAQIDLPHDADLNYLLKDFRKSLSIMSSLAQNDSLRTTALRVYDGDMEQLVKDRLTLIHLMKVWAPLEPVGFSPLAFTPHPKKDNVHTCHTHSSTATFHILTDNSHDEKPQKWYTRYDMPVGEMYVWNATSVAFAAVCIDEDDEEDNVTYNPIVSIDTLVMIVKPNVDLNTLTSSGDETSELCYTKSFYRQVLDSNGGDEEVTEEVLKSIGYPRSCSQSKRPRQTQSDQAVKESQS</sequence>
<evidence type="ECO:0000256" key="1">
    <source>
        <dbReference type="SAM" id="MobiDB-lite"/>
    </source>
</evidence>
<feature type="signal peptide" evidence="2">
    <location>
        <begin position="1"/>
        <end position="23"/>
    </location>
</feature>
<organism evidence="3">
    <name type="scientific">Spongospora subterranea</name>
    <dbReference type="NCBI Taxonomy" id="70186"/>
    <lineage>
        <taxon>Eukaryota</taxon>
        <taxon>Sar</taxon>
        <taxon>Rhizaria</taxon>
        <taxon>Endomyxa</taxon>
        <taxon>Phytomyxea</taxon>
        <taxon>Plasmodiophorida</taxon>
        <taxon>Plasmodiophoridae</taxon>
        <taxon>Spongospora</taxon>
    </lineage>
</organism>
<dbReference type="AlphaFoldDB" id="A0A0H5QX89"/>
<evidence type="ECO:0000313" key="3">
    <source>
        <dbReference type="EMBL" id="CRZ06608.1"/>
    </source>
</evidence>
<feature type="chain" id="PRO_5005223772" evidence="2">
    <location>
        <begin position="24"/>
        <end position="387"/>
    </location>
</feature>
<protein>
    <submittedName>
        <fullName evidence="3">Uncharacterized protein</fullName>
    </submittedName>
</protein>
<reference evidence="3" key="1">
    <citation type="submission" date="2015-04" db="EMBL/GenBank/DDBJ databases">
        <title>The genome sequence of the plant pathogenic Rhizarian Plasmodiophora brassicae reveals insights in its biotrophic life cycle and the origin of chitin synthesis.</title>
        <authorList>
            <person name="Schwelm A."/>
            <person name="Fogelqvist J."/>
            <person name="Knaust A."/>
            <person name="Julke S."/>
            <person name="Lilja T."/>
            <person name="Dhandapani V."/>
            <person name="Bonilla-Rosso G."/>
            <person name="Karlsson M."/>
            <person name="Shevchenko A."/>
            <person name="Choi S.R."/>
            <person name="Kim H.G."/>
            <person name="Park J.Y."/>
            <person name="Lim Y.P."/>
            <person name="Ludwig-Muller J."/>
            <person name="Dixelius C."/>
        </authorList>
    </citation>
    <scope>NUCLEOTIDE SEQUENCE</scope>
    <source>
        <tissue evidence="3">Potato root galls</tissue>
    </source>
</reference>
<dbReference type="EMBL" id="HACM01006166">
    <property type="protein sequence ID" value="CRZ06608.1"/>
    <property type="molecule type" value="Transcribed_RNA"/>
</dbReference>
<proteinExistence type="predicted"/>
<evidence type="ECO:0000256" key="2">
    <source>
        <dbReference type="SAM" id="SignalP"/>
    </source>
</evidence>
<feature type="compositionally biased region" description="Polar residues" evidence="1">
    <location>
        <begin position="366"/>
        <end position="387"/>
    </location>
</feature>
<feature type="region of interest" description="Disordered" evidence="1">
    <location>
        <begin position="364"/>
        <end position="387"/>
    </location>
</feature>
<accession>A0A0H5QX89</accession>
<name>A0A0H5QX89_9EUKA</name>